<dbReference type="EC" id="2.5.1.41" evidence="9"/>
<dbReference type="EMBL" id="JAASRN010000001">
    <property type="protein sequence ID" value="NIK73430.1"/>
    <property type="molecule type" value="Genomic_DNA"/>
</dbReference>
<keyword evidence="7 9" id="KW-1208">Phospholipid metabolism</keyword>
<name>A0A846MPZ3_9BACT</name>
<dbReference type="PANTHER" id="PTHR40029:SF2">
    <property type="entry name" value="HEPTAPRENYLGLYCERYL PHOSPHATE SYNTHASE"/>
    <property type="match status" value="1"/>
</dbReference>
<evidence type="ECO:0000256" key="8">
    <source>
        <dbReference type="ARBA" id="ARBA00047288"/>
    </source>
</evidence>
<comment type="caution">
    <text evidence="9">Lacks conserved residue(s) required for the propagation of feature annotation.</text>
</comment>
<feature type="binding site" evidence="9">
    <location>
        <begin position="225"/>
        <end position="226"/>
    </location>
    <ligand>
        <name>sn-glycerol 1-phosphate</name>
        <dbReference type="ChEBI" id="CHEBI:57685"/>
    </ligand>
</feature>
<dbReference type="SUPFAM" id="SSF51395">
    <property type="entry name" value="FMN-linked oxidoreductases"/>
    <property type="match status" value="1"/>
</dbReference>
<dbReference type="GO" id="GO:0005737">
    <property type="term" value="C:cytoplasm"/>
    <property type="evidence" value="ECO:0007669"/>
    <property type="project" value="InterPro"/>
</dbReference>
<keyword evidence="6 9" id="KW-0594">Phospholipid biosynthesis</keyword>
<keyword evidence="2 9" id="KW-0808">Transferase</keyword>
<keyword evidence="3 9" id="KW-0479">Metal-binding</keyword>
<comment type="catalytic activity">
    <reaction evidence="8 9">
        <text>sn-glycerol 1-phosphate + (2E,6E,10E)-geranylgeranyl diphosphate = sn-3-O-(geranylgeranyl)glycerol 1-phosphate + diphosphate</text>
        <dbReference type="Rhea" id="RHEA:23404"/>
        <dbReference type="ChEBI" id="CHEBI:33019"/>
        <dbReference type="ChEBI" id="CHEBI:57677"/>
        <dbReference type="ChEBI" id="CHEBI:57685"/>
        <dbReference type="ChEBI" id="CHEBI:58756"/>
        <dbReference type="EC" id="2.5.1.41"/>
    </reaction>
</comment>
<comment type="similarity">
    <text evidence="9">Belongs to the GGGP/HepGP synthase family. Group II subfamily.</text>
</comment>
<dbReference type="InterPro" id="IPR039074">
    <property type="entry name" value="GGGP/HepGP_synthase_I"/>
</dbReference>
<dbReference type="InterPro" id="IPR008205">
    <property type="entry name" value="GGGP_HepGP_synthase"/>
</dbReference>
<evidence type="ECO:0000313" key="11">
    <source>
        <dbReference type="Proteomes" id="UP000537126"/>
    </source>
</evidence>
<feature type="binding site" evidence="9">
    <location>
        <begin position="203"/>
        <end position="204"/>
    </location>
    <ligand>
        <name>sn-glycerol 1-phosphate</name>
        <dbReference type="ChEBI" id="CHEBI:57685"/>
    </ligand>
</feature>
<dbReference type="RefSeq" id="WP_243844141.1">
    <property type="nucleotide sequence ID" value="NZ_JAASRN010000001.1"/>
</dbReference>
<feature type="binding site" evidence="9">
    <location>
        <begin position="172"/>
        <end position="178"/>
    </location>
    <ligand>
        <name>sn-glycerol 1-phosphate</name>
        <dbReference type="ChEBI" id="CHEBI:57685"/>
    </ligand>
</feature>
<evidence type="ECO:0000256" key="1">
    <source>
        <dbReference type="ARBA" id="ARBA00022516"/>
    </source>
</evidence>
<feature type="binding site" evidence="9">
    <location>
        <position position="22"/>
    </location>
    <ligand>
        <name>Mg(2+)</name>
        <dbReference type="ChEBI" id="CHEBI:18420"/>
    </ligand>
</feature>
<dbReference type="GO" id="GO:0046474">
    <property type="term" value="P:glycerophospholipid biosynthetic process"/>
    <property type="evidence" value="ECO:0007669"/>
    <property type="project" value="UniProtKB-UniRule"/>
</dbReference>
<evidence type="ECO:0000256" key="3">
    <source>
        <dbReference type="ARBA" id="ARBA00022723"/>
    </source>
</evidence>
<keyword evidence="11" id="KW-1185">Reference proteome</keyword>
<dbReference type="HAMAP" id="MF_00112">
    <property type="entry name" value="GGGP_HepGP_synthase"/>
    <property type="match status" value="1"/>
</dbReference>
<dbReference type="CDD" id="cd02812">
    <property type="entry name" value="PcrB_like"/>
    <property type="match status" value="1"/>
</dbReference>
<dbReference type="NCBIfam" id="TIGR01768">
    <property type="entry name" value="GGGP-family"/>
    <property type="match status" value="1"/>
</dbReference>
<sequence length="253" mass="27180">MVFPKIQALQKEGQKALAVLIDPDDTDHERCQLLAAHACKAGAHFFFVGGSLIVSDRLHHVIEWIRNVTTHIPIVLFPGSNLHIDSEADAILFLSLISGRNPDYLIGQHVLAAPILKRSGLEVISTGYMLIDSGAPTTVTYISNTTPIPQNKGDIAACTAMAGEMLGMRIIYMDAGSGASQPISPAMIRKVRKAISAPLIVGGGIRSALQAQQAWNAGADIVVVGNAFEENPRLVYDMCRAAEYASNDSLKKH</sequence>
<protein>
    <recommendedName>
        <fullName evidence="9">Geranylgeranylglyceryl phosphate synthase</fullName>
        <shortName evidence="9">GGGP synthase</shortName>
        <shortName evidence="9">GGGPS</shortName>
        <ecNumber evidence="9">2.5.1.41</ecNumber>
    </recommendedName>
    <alternativeName>
        <fullName evidence="9">(S)-3-O-geranylgeranylglyceryl phosphate synthase</fullName>
    </alternativeName>
    <alternativeName>
        <fullName evidence="9">Phosphoglycerol geranylgeranyltransferase</fullName>
    </alternativeName>
</protein>
<organism evidence="10 11">
    <name type="scientific">Thermonema lapsum</name>
    <dbReference type="NCBI Taxonomy" id="28195"/>
    <lineage>
        <taxon>Bacteria</taxon>
        <taxon>Pseudomonadati</taxon>
        <taxon>Bacteroidota</taxon>
        <taxon>Cytophagia</taxon>
        <taxon>Cytophagales</taxon>
        <taxon>Thermonemataceae</taxon>
        <taxon>Thermonema</taxon>
    </lineage>
</organism>
<dbReference type="NCBIfam" id="TIGR01769">
    <property type="entry name" value="GGGP"/>
    <property type="match status" value="1"/>
</dbReference>
<dbReference type="Pfam" id="PF01884">
    <property type="entry name" value="PcrB"/>
    <property type="match status" value="1"/>
</dbReference>
<dbReference type="InterPro" id="IPR038597">
    <property type="entry name" value="GGGP/HepGP_synthase_sf"/>
</dbReference>
<evidence type="ECO:0000313" key="10">
    <source>
        <dbReference type="EMBL" id="NIK73430.1"/>
    </source>
</evidence>
<evidence type="ECO:0000256" key="7">
    <source>
        <dbReference type="ARBA" id="ARBA00023264"/>
    </source>
</evidence>
<dbReference type="AlphaFoldDB" id="A0A846MPZ3"/>
<dbReference type="GO" id="GO:0120536">
    <property type="term" value="F:heptaprenylglyceryl phosphate synthase activity"/>
    <property type="evidence" value="ECO:0007669"/>
    <property type="project" value="UniProtKB-ARBA"/>
</dbReference>
<evidence type="ECO:0000256" key="6">
    <source>
        <dbReference type="ARBA" id="ARBA00023209"/>
    </source>
</evidence>
<evidence type="ECO:0000256" key="9">
    <source>
        <dbReference type="HAMAP-Rule" id="MF_00112"/>
    </source>
</evidence>
<reference evidence="10 11" key="1">
    <citation type="submission" date="2020-03" db="EMBL/GenBank/DDBJ databases">
        <title>Genomic Encyclopedia of Type Strains, Phase IV (KMG-IV): sequencing the most valuable type-strain genomes for metagenomic binning, comparative biology and taxonomic classification.</title>
        <authorList>
            <person name="Goeker M."/>
        </authorList>
    </citation>
    <scope>NUCLEOTIDE SEQUENCE [LARGE SCALE GENOMIC DNA]</scope>
    <source>
        <strain evidence="10 11">DSM 5718</strain>
    </source>
</reference>
<dbReference type="Gene3D" id="3.20.20.390">
    <property type="entry name" value="FMN-linked oxidoreductases"/>
    <property type="match status" value="1"/>
</dbReference>
<dbReference type="GO" id="GO:0000287">
    <property type="term" value="F:magnesium ion binding"/>
    <property type="evidence" value="ECO:0007669"/>
    <property type="project" value="UniProtKB-UniRule"/>
</dbReference>
<feature type="binding site" evidence="9">
    <location>
        <position position="51"/>
    </location>
    <ligand>
        <name>Mg(2+)</name>
        <dbReference type="ChEBI" id="CHEBI:18420"/>
    </ligand>
</feature>
<accession>A0A846MPZ3</accession>
<keyword evidence="5 9" id="KW-0443">Lipid metabolism</keyword>
<evidence type="ECO:0000256" key="4">
    <source>
        <dbReference type="ARBA" id="ARBA00022842"/>
    </source>
</evidence>
<gene>
    <name evidence="10" type="ORF">FHS56_000916</name>
</gene>
<keyword evidence="4 9" id="KW-0460">Magnesium</keyword>
<keyword evidence="1 9" id="KW-0444">Lipid biosynthesis</keyword>
<dbReference type="InterPro" id="IPR010946">
    <property type="entry name" value="GGGP_synth"/>
</dbReference>
<proteinExistence type="inferred from homology"/>
<evidence type="ECO:0000256" key="5">
    <source>
        <dbReference type="ARBA" id="ARBA00023098"/>
    </source>
</evidence>
<comment type="function">
    <text evidence="9">Prenyltransferase that catalyzes the transfer of the geranylgeranyl moiety of geranylgeranyl diphosphate (GGPP) to the C3 hydroxyl of sn-glycerol-1-phosphate (G1P).</text>
</comment>
<comment type="cofactor">
    <cofactor evidence="9">
        <name>Mg(2+)</name>
        <dbReference type="ChEBI" id="CHEBI:18420"/>
    </cofactor>
</comment>
<dbReference type="PANTHER" id="PTHR40029">
    <property type="match status" value="1"/>
</dbReference>
<comment type="caution">
    <text evidence="10">The sequence shown here is derived from an EMBL/GenBank/DDBJ whole genome shotgun (WGS) entry which is preliminary data.</text>
</comment>
<dbReference type="NCBIfam" id="NF003198">
    <property type="entry name" value="PRK04169.1-2"/>
    <property type="match status" value="1"/>
</dbReference>
<dbReference type="Proteomes" id="UP000537126">
    <property type="component" value="Unassembled WGS sequence"/>
</dbReference>
<evidence type="ECO:0000256" key="2">
    <source>
        <dbReference type="ARBA" id="ARBA00022679"/>
    </source>
</evidence>
<dbReference type="GO" id="GO:0047294">
    <property type="term" value="F:phosphoglycerol geranylgeranyltransferase activity"/>
    <property type="evidence" value="ECO:0007669"/>
    <property type="project" value="UniProtKB-UniRule"/>
</dbReference>